<feature type="domain" description="Limiting CO2-inducible protein B/C beta carbonyic anhydrase" evidence="1">
    <location>
        <begin position="39"/>
        <end position="225"/>
    </location>
</feature>
<keyword evidence="3" id="KW-1185">Reference proteome</keyword>
<evidence type="ECO:0000313" key="3">
    <source>
        <dbReference type="Proteomes" id="UP001230188"/>
    </source>
</evidence>
<proteinExistence type="predicted"/>
<dbReference type="Pfam" id="PF18599">
    <property type="entry name" value="LCIB_C_CA"/>
    <property type="match status" value="1"/>
</dbReference>
<dbReference type="InterPro" id="IPR040703">
    <property type="entry name" value="LCIB/C_CA"/>
</dbReference>
<accession>A0AAD7U548</accession>
<sequence length="261" mass="27613">MVCLPAAGFVEGAVPGLEVTLETIKRRFGACASAGAAGRAVDEALSALGFDLEKVLVANSTCPDELNRWEWASGFNLGGLGGIPAVGKTGFKACASHASSDENAVIFVFCASHVGVDGNDLGTVLRPKQSKRTTCCGAAIGSLKCDILNDDDAQMNEVKLSIDRARVGDDQALLAEGVYEYSYRKLAHNIRYLSEVAPVVVLGGIQINTNVGLPDFFAPRAFVLIDKGSDAALPFQDKLEVYLDKLNASPIKDDEASQDED</sequence>
<organism evidence="2 3">
    <name type="scientific">Chrysophaeum taylorii</name>
    <dbReference type="NCBI Taxonomy" id="2483200"/>
    <lineage>
        <taxon>Eukaryota</taxon>
        <taxon>Sar</taxon>
        <taxon>Stramenopiles</taxon>
        <taxon>Ochrophyta</taxon>
        <taxon>Pelagophyceae</taxon>
        <taxon>Pelagomonadales</taxon>
        <taxon>Pelagomonadaceae</taxon>
        <taxon>Chrysophaeum</taxon>
    </lineage>
</organism>
<evidence type="ECO:0000259" key="1">
    <source>
        <dbReference type="Pfam" id="PF18599"/>
    </source>
</evidence>
<evidence type="ECO:0000313" key="2">
    <source>
        <dbReference type="EMBL" id="KAJ8598391.1"/>
    </source>
</evidence>
<reference evidence="2" key="1">
    <citation type="submission" date="2023-01" db="EMBL/GenBank/DDBJ databases">
        <title>Metagenome sequencing of chrysophaentin producing Chrysophaeum taylorii.</title>
        <authorList>
            <person name="Davison J."/>
            <person name="Bewley C."/>
        </authorList>
    </citation>
    <scope>NUCLEOTIDE SEQUENCE</scope>
    <source>
        <strain evidence="2">NIES-1699</strain>
    </source>
</reference>
<comment type="caution">
    <text evidence="2">The sequence shown here is derived from an EMBL/GenBank/DDBJ whole genome shotgun (WGS) entry which is preliminary data.</text>
</comment>
<dbReference type="Proteomes" id="UP001230188">
    <property type="component" value="Unassembled WGS sequence"/>
</dbReference>
<protein>
    <recommendedName>
        <fullName evidence="1">Limiting CO2-inducible protein B/C beta carbonyic anhydrase domain-containing protein</fullName>
    </recommendedName>
</protein>
<dbReference type="PANTHER" id="PTHR38016">
    <property type="entry name" value="UNNAMED PRODUCT"/>
    <property type="match status" value="1"/>
</dbReference>
<dbReference type="PANTHER" id="PTHR38016:SF1">
    <property type="entry name" value="LIMITING CO2-INDUCIBLE PROTEIN B_C BETA CARBONYIC ANHYDRASE DOMAIN-CONTAINING PROTEIN"/>
    <property type="match status" value="1"/>
</dbReference>
<dbReference type="EMBL" id="JAQMWT010000675">
    <property type="protein sequence ID" value="KAJ8598391.1"/>
    <property type="molecule type" value="Genomic_DNA"/>
</dbReference>
<name>A0AAD7U548_9STRA</name>
<dbReference type="AlphaFoldDB" id="A0AAD7U548"/>
<gene>
    <name evidence="2" type="ORF">CTAYLR_003002</name>
</gene>